<accession>A0A087U896</accession>
<evidence type="ECO:0000256" key="5">
    <source>
        <dbReference type="ARBA" id="ARBA00023157"/>
    </source>
</evidence>
<evidence type="ECO:0000256" key="2">
    <source>
        <dbReference type="ARBA" id="ARBA00006656"/>
    </source>
</evidence>
<organism evidence="9 10">
    <name type="scientific">Stegodyphus mimosarum</name>
    <name type="common">African social velvet spider</name>
    <dbReference type="NCBI Taxonomy" id="407821"/>
    <lineage>
        <taxon>Eukaryota</taxon>
        <taxon>Metazoa</taxon>
        <taxon>Ecdysozoa</taxon>
        <taxon>Arthropoda</taxon>
        <taxon>Chelicerata</taxon>
        <taxon>Arachnida</taxon>
        <taxon>Araneae</taxon>
        <taxon>Araneomorphae</taxon>
        <taxon>Entelegynae</taxon>
        <taxon>Eresoidea</taxon>
        <taxon>Eresidae</taxon>
        <taxon>Stegodyphus</taxon>
    </lineage>
</organism>
<keyword evidence="10" id="KW-1185">Reference proteome</keyword>
<dbReference type="Pfam" id="PF00688">
    <property type="entry name" value="TGFb_propeptide"/>
    <property type="match status" value="1"/>
</dbReference>
<name>A0A087U896_STEMI</name>
<keyword evidence="3" id="KW-0964">Secreted</keyword>
<protein>
    <submittedName>
        <fullName evidence="9">Inhibin beta A chain</fullName>
    </submittedName>
</protein>
<dbReference type="InterPro" id="IPR001839">
    <property type="entry name" value="TGF-b_C"/>
</dbReference>
<dbReference type="Proteomes" id="UP000054359">
    <property type="component" value="Unassembled WGS sequence"/>
</dbReference>
<sequence>MQQLANLFRWVIYSLFFFSSTFANETITEVPRACAGACHEQSRSLRLEYIKSQILRKLKLDAPPVVNNPLPAEFLNLDLLTGIQDHESEENFNRDDFYGKTHEIIIFPNATSNFRCHNLNNSSMRKCYQFHLTSDLSNRSIASAELWLLSPGINNSITYSVYEYLSEAENEGNYQEILVTEISSIGPSRWLSVDLTNTVRGWIEQENFIRKLSVTLNAGHFSMSNQETFLIIRTNPKELSHSRRKRNLTCTPRTTVCCKEHFHVSFKDIGWHQWIIKPDSYDANYCHGECILDVSAARYFHTTVLQEYIKSSAGKYSNFTIPLCCTPARMRSLTMIYMTEERLIYKKTLPNMIAESCDC</sequence>
<evidence type="ECO:0000256" key="1">
    <source>
        <dbReference type="ARBA" id="ARBA00004613"/>
    </source>
</evidence>
<comment type="subcellular location">
    <subcellularLocation>
        <location evidence="1">Secreted</location>
    </subcellularLocation>
</comment>
<dbReference type="InterPro" id="IPR001111">
    <property type="entry name" value="TGF-b_propeptide"/>
</dbReference>
<dbReference type="PANTHER" id="PTHR11848">
    <property type="entry name" value="TGF-BETA FAMILY"/>
    <property type="match status" value="1"/>
</dbReference>
<dbReference type="InterPro" id="IPR029034">
    <property type="entry name" value="Cystine-knot_cytokine"/>
</dbReference>
<evidence type="ECO:0000313" key="9">
    <source>
        <dbReference type="EMBL" id="KFM73585.1"/>
    </source>
</evidence>
<dbReference type="AlphaFoldDB" id="A0A087U896"/>
<dbReference type="OMA" id="MAKYFIT"/>
<dbReference type="Gene3D" id="2.10.90.10">
    <property type="entry name" value="Cystine-knot cytokines"/>
    <property type="match status" value="1"/>
</dbReference>
<evidence type="ECO:0000256" key="6">
    <source>
        <dbReference type="RuleBase" id="RU000354"/>
    </source>
</evidence>
<dbReference type="Gene3D" id="2.60.120.970">
    <property type="match status" value="1"/>
</dbReference>
<proteinExistence type="inferred from homology"/>
<dbReference type="EMBL" id="KK118688">
    <property type="protein sequence ID" value="KFM73585.1"/>
    <property type="molecule type" value="Genomic_DNA"/>
</dbReference>
<evidence type="ECO:0000256" key="4">
    <source>
        <dbReference type="ARBA" id="ARBA00023030"/>
    </source>
</evidence>
<dbReference type="CDD" id="cd13752">
    <property type="entry name" value="TGF_beta_INHB"/>
    <property type="match status" value="1"/>
</dbReference>
<keyword evidence="4 6" id="KW-0339">Growth factor</keyword>
<gene>
    <name evidence="9" type="ORF">X975_07053</name>
</gene>
<feature type="chain" id="PRO_5001830300" evidence="7">
    <location>
        <begin position="24"/>
        <end position="359"/>
    </location>
</feature>
<dbReference type="InterPro" id="IPR017948">
    <property type="entry name" value="TGFb_CS"/>
</dbReference>
<evidence type="ECO:0000256" key="3">
    <source>
        <dbReference type="ARBA" id="ARBA00022525"/>
    </source>
</evidence>
<keyword evidence="5" id="KW-1015">Disulfide bond</keyword>
<feature type="signal peptide" evidence="7">
    <location>
        <begin position="1"/>
        <end position="23"/>
    </location>
</feature>
<dbReference type="OrthoDB" id="6413209at2759"/>
<evidence type="ECO:0000259" key="8">
    <source>
        <dbReference type="PROSITE" id="PS51362"/>
    </source>
</evidence>
<dbReference type="GO" id="GO:0008083">
    <property type="term" value="F:growth factor activity"/>
    <property type="evidence" value="ECO:0007669"/>
    <property type="project" value="UniProtKB-KW"/>
</dbReference>
<dbReference type="PROSITE" id="PS51362">
    <property type="entry name" value="TGF_BETA_2"/>
    <property type="match status" value="1"/>
</dbReference>
<feature type="domain" description="TGF-beta family profile" evidence="8">
    <location>
        <begin position="243"/>
        <end position="359"/>
    </location>
</feature>
<dbReference type="GO" id="GO:0005125">
    <property type="term" value="F:cytokine activity"/>
    <property type="evidence" value="ECO:0007669"/>
    <property type="project" value="TreeGrafter"/>
</dbReference>
<dbReference type="PROSITE" id="PS00250">
    <property type="entry name" value="TGF_BETA_1"/>
    <property type="match status" value="1"/>
</dbReference>
<evidence type="ECO:0000313" key="10">
    <source>
        <dbReference type="Proteomes" id="UP000054359"/>
    </source>
</evidence>
<dbReference type="PRINTS" id="PR00669">
    <property type="entry name" value="INHIBINA"/>
</dbReference>
<keyword evidence="7" id="KW-0732">Signal</keyword>
<dbReference type="PANTHER" id="PTHR11848:SF262">
    <property type="entry name" value="LD29161P"/>
    <property type="match status" value="1"/>
</dbReference>
<dbReference type="SUPFAM" id="SSF57501">
    <property type="entry name" value="Cystine-knot cytokines"/>
    <property type="match status" value="1"/>
</dbReference>
<evidence type="ECO:0000256" key="7">
    <source>
        <dbReference type="SAM" id="SignalP"/>
    </source>
</evidence>
<reference evidence="9 10" key="1">
    <citation type="submission" date="2013-11" db="EMBL/GenBank/DDBJ databases">
        <title>Genome sequencing of Stegodyphus mimosarum.</title>
        <authorList>
            <person name="Bechsgaard J."/>
        </authorList>
    </citation>
    <scope>NUCLEOTIDE SEQUENCE [LARGE SCALE GENOMIC DNA]</scope>
</reference>
<dbReference type="InterPro" id="IPR015615">
    <property type="entry name" value="TGF-beta-rel"/>
</dbReference>
<dbReference type="STRING" id="407821.A0A087U896"/>
<feature type="non-terminal residue" evidence="9">
    <location>
        <position position="359"/>
    </location>
</feature>
<comment type="similarity">
    <text evidence="2 6">Belongs to the TGF-beta family.</text>
</comment>
<dbReference type="GO" id="GO:0005615">
    <property type="term" value="C:extracellular space"/>
    <property type="evidence" value="ECO:0007669"/>
    <property type="project" value="TreeGrafter"/>
</dbReference>
<dbReference type="SMART" id="SM00204">
    <property type="entry name" value="TGFB"/>
    <property type="match status" value="1"/>
</dbReference>
<dbReference type="Pfam" id="PF00019">
    <property type="entry name" value="TGF_beta"/>
    <property type="match status" value="1"/>
</dbReference>